<evidence type="ECO:0000259" key="1">
    <source>
        <dbReference type="PROSITE" id="PS52001"/>
    </source>
</evidence>
<gene>
    <name evidence="2" type="ORF">MERR_LOCUS1599</name>
</gene>
<protein>
    <recommendedName>
        <fullName evidence="1">AD domain-containing protein</fullName>
    </recommendedName>
</protein>
<comment type="caution">
    <text evidence="2">The sequence shown here is derived from an EMBL/GenBank/DDBJ whole genome shotgun (WGS) entry which is preliminary data.</text>
</comment>
<dbReference type="Pfam" id="PF09793">
    <property type="entry name" value="AD"/>
    <property type="match status" value="1"/>
</dbReference>
<keyword evidence="3" id="KW-1185">Reference proteome</keyword>
<dbReference type="SMART" id="SM00995">
    <property type="entry name" value="AD"/>
    <property type="match status" value="1"/>
</dbReference>
<dbReference type="InterPro" id="IPR019181">
    <property type="entry name" value="LSM12_ABD"/>
</dbReference>
<name>A0A6D2HHV5_9BRAS</name>
<evidence type="ECO:0000313" key="3">
    <source>
        <dbReference type="Proteomes" id="UP000467841"/>
    </source>
</evidence>
<feature type="domain" description="AD" evidence="1">
    <location>
        <begin position="1"/>
        <end position="87"/>
    </location>
</feature>
<dbReference type="EMBL" id="CACVBM020000110">
    <property type="protein sequence ID" value="CAA7014365.1"/>
    <property type="molecule type" value="Genomic_DNA"/>
</dbReference>
<evidence type="ECO:0000313" key="2">
    <source>
        <dbReference type="EMBL" id="CAA7014365.1"/>
    </source>
</evidence>
<dbReference type="PANTHER" id="PTHR13542">
    <property type="entry name" value="LSM12 HOMOLOG"/>
    <property type="match status" value="1"/>
</dbReference>
<sequence>MDSERKRNSLSGVSRELVLVLPKRHRRSSTHCLRHSRLPVKWEKKDILVMGEVRVRSPYDSDCVAGGSNAANNRVKKVLKMEREKLQLSSGTGGN</sequence>
<reference evidence="2" key="1">
    <citation type="submission" date="2020-01" db="EMBL/GenBank/DDBJ databases">
        <authorList>
            <person name="Mishra B."/>
        </authorList>
    </citation>
    <scope>NUCLEOTIDE SEQUENCE [LARGE SCALE GENOMIC DNA]</scope>
</reference>
<dbReference type="Proteomes" id="UP000467841">
    <property type="component" value="Unassembled WGS sequence"/>
</dbReference>
<accession>A0A6D2HHV5</accession>
<organism evidence="2 3">
    <name type="scientific">Microthlaspi erraticum</name>
    <dbReference type="NCBI Taxonomy" id="1685480"/>
    <lineage>
        <taxon>Eukaryota</taxon>
        <taxon>Viridiplantae</taxon>
        <taxon>Streptophyta</taxon>
        <taxon>Embryophyta</taxon>
        <taxon>Tracheophyta</taxon>
        <taxon>Spermatophyta</taxon>
        <taxon>Magnoliopsida</taxon>
        <taxon>eudicotyledons</taxon>
        <taxon>Gunneridae</taxon>
        <taxon>Pentapetalae</taxon>
        <taxon>rosids</taxon>
        <taxon>malvids</taxon>
        <taxon>Brassicales</taxon>
        <taxon>Brassicaceae</taxon>
        <taxon>Coluteocarpeae</taxon>
        <taxon>Microthlaspi</taxon>
    </lineage>
</organism>
<proteinExistence type="predicted"/>
<dbReference type="PROSITE" id="PS52001">
    <property type="entry name" value="AD"/>
    <property type="match status" value="1"/>
</dbReference>
<dbReference type="OrthoDB" id="1057137at2759"/>
<dbReference type="InterPro" id="IPR047574">
    <property type="entry name" value="AD"/>
</dbReference>
<dbReference type="AlphaFoldDB" id="A0A6D2HHV5"/>
<dbReference type="InterPro" id="IPR039683">
    <property type="entry name" value="Lsm12-like"/>
</dbReference>